<gene>
    <name evidence="1" type="ORF">BU25DRAFT_122344</name>
</gene>
<keyword evidence="2" id="KW-1185">Reference proteome</keyword>
<dbReference type="EMBL" id="MU006727">
    <property type="protein sequence ID" value="KAF2625060.1"/>
    <property type="molecule type" value="Genomic_DNA"/>
</dbReference>
<protein>
    <submittedName>
        <fullName evidence="1">Uncharacterized protein</fullName>
    </submittedName>
</protein>
<comment type="caution">
    <text evidence="1">The sequence shown here is derived from an EMBL/GenBank/DDBJ whole genome shotgun (WGS) entry which is preliminary data.</text>
</comment>
<organism evidence="1 2">
    <name type="scientific">Macroventuria anomochaeta</name>
    <dbReference type="NCBI Taxonomy" id="301207"/>
    <lineage>
        <taxon>Eukaryota</taxon>
        <taxon>Fungi</taxon>
        <taxon>Dikarya</taxon>
        <taxon>Ascomycota</taxon>
        <taxon>Pezizomycotina</taxon>
        <taxon>Dothideomycetes</taxon>
        <taxon>Pleosporomycetidae</taxon>
        <taxon>Pleosporales</taxon>
        <taxon>Pleosporineae</taxon>
        <taxon>Didymellaceae</taxon>
        <taxon>Macroventuria</taxon>
    </lineage>
</organism>
<reference evidence="1" key="1">
    <citation type="journal article" date="2020" name="Stud. Mycol.">
        <title>101 Dothideomycetes genomes: a test case for predicting lifestyles and emergence of pathogens.</title>
        <authorList>
            <person name="Haridas S."/>
            <person name="Albert R."/>
            <person name="Binder M."/>
            <person name="Bloem J."/>
            <person name="Labutti K."/>
            <person name="Salamov A."/>
            <person name="Andreopoulos B."/>
            <person name="Baker S."/>
            <person name="Barry K."/>
            <person name="Bills G."/>
            <person name="Bluhm B."/>
            <person name="Cannon C."/>
            <person name="Castanera R."/>
            <person name="Culley D."/>
            <person name="Daum C."/>
            <person name="Ezra D."/>
            <person name="Gonzalez J."/>
            <person name="Henrissat B."/>
            <person name="Kuo A."/>
            <person name="Liang C."/>
            <person name="Lipzen A."/>
            <person name="Lutzoni F."/>
            <person name="Magnuson J."/>
            <person name="Mondo S."/>
            <person name="Nolan M."/>
            <person name="Ohm R."/>
            <person name="Pangilinan J."/>
            <person name="Park H.-J."/>
            <person name="Ramirez L."/>
            <person name="Alfaro M."/>
            <person name="Sun H."/>
            <person name="Tritt A."/>
            <person name="Yoshinaga Y."/>
            <person name="Zwiers L.-H."/>
            <person name="Turgeon B."/>
            <person name="Goodwin S."/>
            <person name="Spatafora J."/>
            <person name="Crous P."/>
            <person name="Grigoriev I."/>
        </authorList>
    </citation>
    <scope>NUCLEOTIDE SEQUENCE</scope>
    <source>
        <strain evidence="1">CBS 525.71</strain>
    </source>
</reference>
<sequence>MLKSSRPRISLQPADIQLDLKDGNGFDTFHSCNITRRFVYTLTWLARRRQMKRCRLQNAMRHRLWRSAWISPASLLRFFLSLVVRSLLLHRLTCQPFSFSKPSAPSSFPQGIPVLNSGPSTEGLRTLLSNNPISTFTQLVLILGISRIVMVTPPARRAWF</sequence>
<proteinExistence type="predicted"/>
<accession>A0ACB6RUH6</accession>
<evidence type="ECO:0000313" key="1">
    <source>
        <dbReference type="EMBL" id="KAF2625060.1"/>
    </source>
</evidence>
<evidence type="ECO:0000313" key="2">
    <source>
        <dbReference type="Proteomes" id="UP000799754"/>
    </source>
</evidence>
<name>A0ACB6RUH6_9PLEO</name>
<dbReference type="Proteomes" id="UP000799754">
    <property type="component" value="Unassembled WGS sequence"/>
</dbReference>